<sequence>MKTYVSRFIKLISGLFICALGVVLTLKANIGYAPWDVFHAGTAKITGIQIGTASIIVGLAALLLAAFLGEKPGIGSVLNMILIGIFINCILAADLIPLSGGFITGSLMLVAGLFTISLGTYFYMDSSMGSGPRDSLMVALKRKTGLSIGICRSFLEFAAALIGWRMGGLLGIGTIMAAFLAGFCIQITFKALKFDSTSIKHETIVDTLRNISRGKQEQIAKSIDQK</sequence>
<name>A0A1M6AX69_9FIRM</name>
<protein>
    <submittedName>
        <fullName evidence="2">Uncharacterized membrane protein YczE</fullName>
    </submittedName>
</protein>
<dbReference type="PANTHER" id="PTHR40078:SF1">
    <property type="entry name" value="INTEGRAL MEMBRANE PROTEIN"/>
    <property type="match status" value="1"/>
</dbReference>
<dbReference type="STRING" id="1121476.SAMN02745751_00281"/>
<feature type="transmembrane region" description="Helical" evidence="1">
    <location>
        <begin position="12"/>
        <end position="35"/>
    </location>
</feature>
<feature type="transmembrane region" description="Helical" evidence="1">
    <location>
        <begin position="102"/>
        <end position="124"/>
    </location>
</feature>
<proteinExistence type="predicted"/>
<keyword evidence="1" id="KW-0812">Transmembrane</keyword>
<keyword evidence="1" id="KW-0472">Membrane</keyword>
<dbReference type="OrthoDB" id="154912at2"/>
<feature type="transmembrane region" description="Helical" evidence="1">
    <location>
        <begin position="170"/>
        <end position="192"/>
    </location>
</feature>
<evidence type="ECO:0000313" key="2">
    <source>
        <dbReference type="EMBL" id="SHI41075.1"/>
    </source>
</evidence>
<dbReference type="PANTHER" id="PTHR40078">
    <property type="entry name" value="INTEGRAL MEMBRANE PROTEIN-RELATED"/>
    <property type="match status" value="1"/>
</dbReference>
<feature type="transmembrane region" description="Helical" evidence="1">
    <location>
        <begin position="76"/>
        <end position="96"/>
    </location>
</feature>
<dbReference type="RefSeq" id="WP_073045957.1">
    <property type="nucleotide sequence ID" value="NZ_FQZL01000004.1"/>
</dbReference>
<dbReference type="EMBL" id="FQZL01000004">
    <property type="protein sequence ID" value="SHI41075.1"/>
    <property type="molecule type" value="Genomic_DNA"/>
</dbReference>
<reference evidence="2 3" key="1">
    <citation type="submission" date="2016-11" db="EMBL/GenBank/DDBJ databases">
        <authorList>
            <person name="Jaros S."/>
            <person name="Januszkiewicz K."/>
            <person name="Wedrychowicz H."/>
        </authorList>
    </citation>
    <scope>NUCLEOTIDE SEQUENCE [LARGE SCALE GENOMIC DNA]</scope>
    <source>
        <strain evidence="2 3">DSM 17477</strain>
    </source>
</reference>
<gene>
    <name evidence="2" type="ORF">SAMN02745751_00281</name>
</gene>
<dbReference type="InterPro" id="IPR038750">
    <property type="entry name" value="YczE/YyaS-like"/>
</dbReference>
<accession>A0A1M6AX69</accession>
<dbReference type="Proteomes" id="UP000184052">
    <property type="component" value="Unassembled WGS sequence"/>
</dbReference>
<evidence type="ECO:0000256" key="1">
    <source>
        <dbReference type="SAM" id="Phobius"/>
    </source>
</evidence>
<dbReference type="Pfam" id="PF19700">
    <property type="entry name" value="DUF6198"/>
    <property type="match status" value="1"/>
</dbReference>
<organism evidence="2 3">
    <name type="scientific">Dethiosulfatibacter aminovorans DSM 17477</name>
    <dbReference type="NCBI Taxonomy" id="1121476"/>
    <lineage>
        <taxon>Bacteria</taxon>
        <taxon>Bacillati</taxon>
        <taxon>Bacillota</taxon>
        <taxon>Tissierellia</taxon>
        <taxon>Dethiosulfatibacter</taxon>
    </lineage>
</organism>
<keyword evidence="1" id="KW-1133">Transmembrane helix</keyword>
<dbReference type="AlphaFoldDB" id="A0A1M6AX69"/>
<evidence type="ECO:0000313" key="3">
    <source>
        <dbReference type="Proteomes" id="UP000184052"/>
    </source>
</evidence>
<keyword evidence="3" id="KW-1185">Reference proteome</keyword>
<feature type="transmembrane region" description="Helical" evidence="1">
    <location>
        <begin position="47"/>
        <end position="69"/>
    </location>
</feature>